<evidence type="ECO:0000256" key="1">
    <source>
        <dbReference type="ARBA" id="ARBA00004477"/>
    </source>
</evidence>
<comment type="catalytic activity">
    <reaction evidence="22">
        <text>7-dehydrodesmosterol + NADPH + H(+) = desmosterol + NADP(+)</text>
        <dbReference type="Rhea" id="RHEA:46740"/>
        <dbReference type="ChEBI" id="CHEBI:15378"/>
        <dbReference type="ChEBI" id="CHEBI:17737"/>
        <dbReference type="ChEBI" id="CHEBI:27910"/>
        <dbReference type="ChEBI" id="CHEBI:57783"/>
        <dbReference type="ChEBI" id="CHEBI:58349"/>
    </reaction>
    <physiologicalReaction direction="left-to-right" evidence="22">
        <dbReference type="Rhea" id="RHEA:46741"/>
    </physiologicalReaction>
</comment>
<reference evidence="24 25" key="1">
    <citation type="submission" date="2019-04" db="EMBL/GenBank/DDBJ databases">
        <title>Friends and foes A comparative genomics studyof 23 Aspergillus species from section Flavi.</title>
        <authorList>
            <consortium name="DOE Joint Genome Institute"/>
            <person name="Kjaerbolling I."/>
            <person name="Vesth T."/>
            <person name="Frisvad J.C."/>
            <person name="Nybo J.L."/>
            <person name="Theobald S."/>
            <person name="Kildgaard S."/>
            <person name="Isbrandt T."/>
            <person name="Kuo A."/>
            <person name="Sato A."/>
            <person name="Lyhne E.K."/>
            <person name="Kogle M.E."/>
            <person name="Wiebenga A."/>
            <person name="Kun R.S."/>
            <person name="Lubbers R.J."/>
            <person name="Makela M.R."/>
            <person name="Barry K."/>
            <person name="Chovatia M."/>
            <person name="Clum A."/>
            <person name="Daum C."/>
            <person name="Haridas S."/>
            <person name="He G."/>
            <person name="LaButti K."/>
            <person name="Lipzen A."/>
            <person name="Mondo S."/>
            <person name="Riley R."/>
            <person name="Salamov A."/>
            <person name="Simmons B.A."/>
            <person name="Magnuson J.K."/>
            <person name="Henrissat B."/>
            <person name="Mortensen U.H."/>
            <person name="Larsen T.O."/>
            <person name="Devries R.P."/>
            <person name="Grigoriev I.V."/>
            <person name="Machida M."/>
            <person name="Baker S.E."/>
            <person name="Andersen M.R."/>
        </authorList>
    </citation>
    <scope>NUCLEOTIDE SEQUENCE [LARGE SCALE GENOMIC DNA]</scope>
    <source>
        <strain evidence="24 25">IBT 29228</strain>
    </source>
</reference>
<dbReference type="InterPro" id="IPR001171">
    <property type="entry name" value="ERG24_DHCR-like"/>
</dbReference>
<dbReference type="InterPro" id="IPR018083">
    <property type="entry name" value="Sterol_reductase_CS"/>
</dbReference>
<dbReference type="OrthoDB" id="5326588at2759"/>
<evidence type="ECO:0000256" key="15">
    <source>
        <dbReference type="ARBA" id="ARBA00023136"/>
    </source>
</evidence>
<keyword evidence="6 23" id="KW-0812">Transmembrane</keyword>
<evidence type="ECO:0000256" key="14">
    <source>
        <dbReference type="ARBA" id="ARBA00023098"/>
    </source>
</evidence>
<evidence type="ECO:0000256" key="2">
    <source>
        <dbReference type="ARBA" id="ARBA00004770"/>
    </source>
</evidence>
<dbReference type="AlphaFoldDB" id="A0A5N7BCT4"/>
<keyword evidence="4 23" id="KW-0444">Lipid biosynthesis</keyword>
<evidence type="ECO:0000256" key="6">
    <source>
        <dbReference type="ARBA" id="ARBA00022692"/>
    </source>
</evidence>
<evidence type="ECO:0000256" key="9">
    <source>
        <dbReference type="ARBA" id="ARBA00022857"/>
    </source>
</evidence>
<keyword evidence="7" id="KW-0152">Cholesterol biosynthesis</keyword>
<feature type="transmembrane region" description="Helical" evidence="23">
    <location>
        <begin position="364"/>
        <end position="393"/>
    </location>
</feature>
<accession>A0A5N7BCT4</accession>
<keyword evidence="14 23" id="KW-0443">Lipid metabolism</keyword>
<dbReference type="PROSITE" id="PS01018">
    <property type="entry name" value="STEROL_REDUCT_2"/>
    <property type="match status" value="1"/>
</dbReference>
<keyword evidence="10 23" id="KW-0752">Steroid biosynthesis</keyword>
<keyword evidence="16 23" id="KW-1207">Sterol metabolism</keyword>
<keyword evidence="15 23" id="KW-0472">Membrane</keyword>
<keyword evidence="5" id="KW-0153">Cholesterol metabolism</keyword>
<evidence type="ECO:0000256" key="21">
    <source>
        <dbReference type="ARBA" id="ARBA00047795"/>
    </source>
</evidence>
<dbReference type="GO" id="GO:0006695">
    <property type="term" value="P:cholesterol biosynthetic process"/>
    <property type="evidence" value="ECO:0007669"/>
    <property type="project" value="UniProtKB-KW"/>
</dbReference>
<evidence type="ECO:0000256" key="20">
    <source>
        <dbReference type="ARBA" id="ARBA00042688"/>
    </source>
</evidence>
<evidence type="ECO:0000256" key="8">
    <source>
        <dbReference type="ARBA" id="ARBA00022824"/>
    </source>
</evidence>
<comment type="subcellular location">
    <subcellularLocation>
        <location evidence="1">Endoplasmic reticulum membrane</location>
        <topology evidence="1">Multi-pass membrane protein</topology>
    </subcellularLocation>
</comment>
<proteinExistence type="inferred from homology"/>
<evidence type="ECO:0000256" key="16">
    <source>
        <dbReference type="ARBA" id="ARBA00023166"/>
    </source>
</evidence>
<dbReference type="EC" id="1.3.1.21" evidence="18"/>
<feature type="transmembrane region" description="Helical" evidence="23">
    <location>
        <begin position="98"/>
        <end position="117"/>
    </location>
</feature>
<keyword evidence="11 23" id="KW-1133">Transmembrane helix</keyword>
<evidence type="ECO:0000256" key="23">
    <source>
        <dbReference type="RuleBase" id="RU369120"/>
    </source>
</evidence>
<comment type="caution">
    <text evidence="23">Lacks conserved residue(s) required for the propagation of feature annotation.</text>
</comment>
<dbReference type="Proteomes" id="UP000326198">
    <property type="component" value="Unassembled WGS sequence"/>
</dbReference>
<evidence type="ECO:0000256" key="17">
    <source>
        <dbReference type="ARBA" id="ARBA00023221"/>
    </source>
</evidence>
<evidence type="ECO:0000256" key="19">
    <source>
        <dbReference type="ARBA" id="ARBA00039984"/>
    </source>
</evidence>
<sequence>MLSGLLSLGFVTVTVLLVVLLSICMEHFDASLQSLFGQLLSESPVAFFQRYAPRLSFGTVLGYSGWVASQALLYSILPGKIVYGPPTPGGHRLPYRMNGLLSWIMMIAVTGLAAYVWGAEIVASLAQNWGPALVMANMYGLALSSLAWVKGYAWPSFQNDRRFSGSSYHDFLAGIELNPRLGKMWDLKQFQIARIGMNSWVLIDLSFMALQYVRDGTVCNSMFLVIILHTTYIVDFFINEDWYLATIDIAHDHFGFNTCWGSAAWLPMVYTSQAQYLALHPVHLSPAVFCAVLIAGLTGYVFFRVANHQKHYFRQTQGKGLIAGSKPRMIRAQYTTTEGKIHESLLLCSGCWGMVRHPNYVGDLLFSFCTCVCCGGTHILPYIYFIFMTLLLIHRSHRDEKRCSAKYGRWWDEYKRTVRWRLIPGFF</sequence>
<evidence type="ECO:0000256" key="10">
    <source>
        <dbReference type="ARBA" id="ARBA00022955"/>
    </source>
</evidence>
<dbReference type="PANTHER" id="PTHR21257:SF38">
    <property type="entry name" value="7-DEHYDROCHOLESTEROL REDUCTASE"/>
    <property type="match status" value="1"/>
</dbReference>
<name>A0A5N7BCT4_9EURO</name>
<dbReference type="Gene3D" id="1.20.120.1630">
    <property type="match status" value="1"/>
</dbReference>
<dbReference type="GO" id="GO:0005789">
    <property type="term" value="C:endoplasmic reticulum membrane"/>
    <property type="evidence" value="ECO:0007669"/>
    <property type="project" value="UniProtKB-SubCell"/>
</dbReference>
<feature type="transmembrane region" description="Helical" evidence="23">
    <location>
        <begin position="282"/>
        <end position="303"/>
    </location>
</feature>
<evidence type="ECO:0000256" key="4">
    <source>
        <dbReference type="ARBA" id="ARBA00022516"/>
    </source>
</evidence>
<evidence type="ECO:0000256" key="3">
    <source>
        <dbReference type="ARBA" id="ARBA00005402"/>
    </source>
</evidence>
<dbReference type="EMBL" id="ML736192">
    <property type="protein sequence ID" value="KAE8379574.1"/>
    <property type="molecule type" value="Genomic_DNA"/>
</dbReference>
<dbReference type="FunFam" id="1.20.120.1630:FF:000004">
    <property type="entry name" value="7-dehydrocholesterol reductase"/>
    <property type="match status" value="1"/>
</dbReference>
<organism evidence="24 25">
    <name type="scientific">Aspergillus bertholletiae</name>
    <dbReference type="NCBI Taxonomy" id="1226010"/>
    <lineage>
        <taxon>Eukaryota</taxon>
        <taxon>Fungi</taxon>
        <taxon>Dikarya</taxon>
        <taxon>Ascomycota</taxon>
        <taxon>Pezizomycotina</taxon>
        <taxon>Eurotiomycetes</taxon>
        <taxon>Eurotiomycetidae</taxon>
        <taxon>Eurotiales</taxon>
        <taxon>Aspergillaceae</taxon>
        <taxon>Aspergillus</taxon>
        <taxon>Aspergillus subgen. Circumdati</taxon>
    </lineage>
</organism>
<dbReference type="Pfam" id="PF01222">
    <property type="entry name" value="ERG4_ERG24"/>
    <property type="match status" value="1"/>
</dbReference>
<evidence type="ECO:0000256" key="18">
    <source>
        <dbReference type="ARBA" id="ARBA00038851"/>
    </source>
</evidence>
<keyword evidence="17 23" id="KW-0753">Steroid metabolism</keyword>
<keyword evidence="25" id="KW-1185">Reference proteome</keyword>
<comment type="similarity">
    <text evidence="3 23">Belongs to the ERG4/ERG24 family.</text>
</comment>
<gene>
    <name evidence="24" type="ORF">BDV26DRAFT_259080</name>
</gene>
<comment type="catalytic activity">
    <reaction evidence="21">
        <text>cholesterol + NADP(+) = 7-dehydrocholesterol + NADPH + H(+)</text>
        <dbReference type="Rhea" id="RHEA:23984"/>
        <dbReference type="ChEBI" id="CHEBI:15378"/>
        <dbReference type="ChEBI" id="CHEBI:16113"/>
        <dbReference type="ChEBI" id="CHEBI:17759"/>
        <dbReference type="ChEBI" id="CHEBI:57783"/>
        <dbReference type="ChEBI" id="CHEBI:58349"/>
        <dbReference type="EC" id="1.3.1.21"/>
    </reaction>
    <physiologicalReaction direction="right-to-left" evidence="21">
        <dbReference type="Rhea" id="RHEA:23986"/>
    </physiologicalReaction>
</comment>
<evidence type="ECO:0000256" key="5">
    <source>
        <dbReference type="ARBA" id="ARBA00022548"/>
    </source>
</evidence>
<dbReference type="GO" id="GO:0047598">
    <property type="term" value="F:7-dehydrocholesterol reductase activity"/>
    <property type="evidence" value="ECO:0007669"/>
    <property type="project" value="UniProtKB-EC"/>
</dbReference>
<keyword evidence="12 23" id="KW-0560">Oxidoreductase</keyword>
<feature type="transmembrane region" description="Helical" evidence="23">
    <location>
        <begin position="57"/>
        <end position="77"/>
    </location>
</feature>
<dbReference type="GO" id="GO:0016132">
    <property type="term" value="P:brassinosteroid biosynthetic process"/>
    <property type="evidence" value="ECO:0007669"/>
    <property type="project" value="TreeGrafter"/>
</dbReference>
<evidence type="ECO:0000313" key="24">
    <source>
        <dbReference type="EMBL" id="KAE8379574.1"/>
    </source>
</evidence>
<evidence type="ECO:0000256" key="7">
    <source>
        <dbReference type="ARBA" id="ARBA00022778"/>
    </source>
</evidence>
<evidence type="ECO:0000256" key="11">
    <source>
        <dbReference type="ARBA" id="ARBA00022989"/>
    </source>
</evidence>
<evidence type="ECO:0000256" key="22">
    <source>
        <dbReference type="ARBA" id="ARBA00047826"/>
    </source>
</evidence>
<evidence type="ECO:0000313" key="25">
    <source>
        <dbReference type="Proteomes" id="UP000326198"/>
    </source>
</evidence>
<keyword evidence="9" id="KW-0521">NADP</keyword>
<evidence type="ECO:0000256" key="12">
    <source>
        <dbReference type="ARBA" id="ARBA00023002"/>
    </source>
</evidence>
<evidence type="ECO:0000256" key="13">
    <source>
        <dbReference type="ARBA" id="ARBA00023011"/>
    </source>
</evidence>
<protein>
    <recommendedName>
        <fullName evidence="19">7-dehydrocholesterol reductase</fullName>
        <ecNumber evidence="18">1.3.1.21</ecNumber>
    </recommendedName>
    <alternativeName>
        <fullName evidence="20">Sterol Delta(7)-reductase</fullName>
    </alternativeName>
</protein>
<comment type="pathway">
    <text evidence="2">Steroid biosynthesis; cholesterol biosynthesis.</text>
</comment>
<keyword evidence="8" id="KW-0256">Endoplasmic reticulum</keyword>
<feature type="transmembrane region" description="Helical" evidence="23">
    <location>
        <begin position="129"/>
        <end position="149"/>
    </location>
</feature>
<keyword evidence="13 23" id="KW-0756">Sterol biosynthesis</keyword>
<dbReference type="PANTHER" id="PTHR21257">
    <property type="entry name" value="DELTA(14)-STEROL REDUCTASE"/>
    <property type="match status" value="1"/>
</dbReference>